<dbReference type="Proteomes" id="UP000199518">
    <property type="component" value="Unassembled WGS sequence"/>
</dbReference>
<dbReference type="PANTHER" id="PTHR12131:SF1">
    <property type="entry name" value="ATP-DEPENDENT RNA HELICASE SUPV3L1, MITOCHONDRIAL-RELATED"/>
    <property type="match status" value="1"/>
</dbReference>
<accession>A0A1I3FT34</accession>
<dbReference type="SUPFAM" id="SSF52540">
    <property type="entry name" value="P-loop containing nucleoside triphosphate hydrolases"/>
    <property type="match status" value="1"/>
</dbReference>
<dbReference type="InterPro" id="IPR011545">
    <property type="entry name" value="DEAD/DEAH_box_helicase_dom"/>
</dbReference>
<dbReference type="InterPro" id="IPR027417">
    <property type="entry name" value="P-loop_NTPase"/>
</dbReference>
<keyword evidence="2" id="KW-0378">Hydrolase</keyword>
<dbReference type="AlphaFoldDB" id="A0A1I3FT34"/>
<dbReference type="PROSITE" id="PS51194">
    <property type="entry name" value="HELICASE_CTER"/>
    <property type="match status" value="1"/>
</dbReference>
<dbReference type="InterPro" id="IPR001650">
    <property type="entry name" value="Helicase_C-like"/>
</dbReference>
<dbReference type="GO" id="GO:0004386">
    <property type="term" value="F:helicase activity"/>
    <property type="evidence" value="ECO:0007669"/>
    <property type="project" value="UniProtKB-KW"/>
</dbReference>
<evidence type="ECO:0000259" key="5">
    <source>
        <dbReference type="PROSITE" id="PS51192"/>
    </source>
</evidence>
<evidence type="ECO:0000256" key="4">
    <source>
        <dbReference type="ARBA" id="ARBA00022840"/>
    </source>
</evidence>
<dbReference type="CDD" id="cd17921">
    <property type="entry name" value="DEXHc_Ski2"/>
    <property type="match status" value="1"/>
</dbReference>
<dbReference type="EMBL" id="FOQD01000006">
    <property type="protein sequence ID" value="SFI14396.1"/>
    <property type="molecule type" value="Genomic_DNA"/>
</dbReference>
<protein>
    <submittedName>
        <fullName evidence="7">Helicase conserved C-terminal domain-containing protein</fullName>
    </submittedName>
</protein>
<dbReference type="Pfam" id="PF00270">
    <property type="entry name" value="DEAD"/>
    <property type="match status" value="1"/>
</dbReference>
<dbReference type="Gene3D" id="3.40.50.300">
    <property type="entry name" value="P-loop containing nucleotide triphosphate hydrolases"/>
    <property type="match status" value="2"/>
</dbReference>
<dbReference type="GO" id="GO:0003676">
    <property type="term" value="F:nucleic acid binding"/>
    <property type="evidence" value="ECO:0007669"/>
    <property type="project" value="InterPro"/>
</dbReference>
<dbReference type="PANTHER" id="PTHR12131">
    <property type="entry name" value="ATP-DEPENDENT RNA AND DNA HELICASE"/>
    <property type="match status" value="1"/>
</dbReference>
<sequence>MTEPAAPVSSRDDLAVQYLDQLLYPPYKVQEDAILTWFSDNEGILVCAPTGTGKTLIAEAALFEALHTGKTAYYTTPLIALSEQKFTELQAAAVRWGFSADDIGLLTGNRKVNPQAPVLVVVAEILLNRLLHAEGFDFADVSAVVMDEFHSFNDPERGVVWELSLALLPKHVRLMLLSATVGNAVDFLLWLRREHGRKVQLIQGQERKVPLEFNWVGEELLPDHLEQMQEGTAETRRTPALVFCFNREECWSVAEQLKGRNLLRDGQQKELAVRLDEWNWKVGAGPKLKQILLRGVGVHHAGLLPKYRRRVEQLFQDKLLSVCICTETLAAGINLPARSVVLTSLVKGPPGKKTLVDPSTAHQIFGRAGRPQFDTQGYVFALAHEDDVKLARWKKQYDQIPEDTKDPNLLRAKKQLKKKMPKRRVNEQYWNQEQFQKIITAPPAQLSSKGQLPWRLLAYLIQLSPDVSRLMTFMRKRLLPIKMLEKADERLSEMLLTMASGGFVTLDPPPAEPIVMAKRDWPMPENTAVPPAAIVEKEEGFGGDVLEDSVEEIPEPAATPPEELVAPEAPPQSLGMFGSLLQQAMNKQAEPAAKKPVSTTAPKSIEAAPVREVYLPKQAQPTDRLAELMMFRSCHPLYGMFLLDHLGLADRAERIQLLESVLEIAGSIISYVRVPPPSELPPGPLAVHRIDPELMRRGLITQRELDPGSVEPELDAFGKPIRVWPVPLGDKLRRLFDNEFPGVQDLRTRSVWVVGDLIAVGGDFHKYVTTRDLTKQEGVVFRHCLRMILLCEEFAQVCPVGTTPEEWQADLSWISEILINSCREVDPESTDKVLESMEAEVGVVLT</sequence>
<dbReference type="GO" id="GO:0016787">
    <property type="term" value="F:hydrolase activity"/>
    <property type="evidence" value="ECO:0007669"/>
    <property type="project" value="UniProtKB-KW"/>
</dbReference>
<dbReference type="RefSeq" id="WP_217647056.1">
    <property type="nucleotide sequence ID" value="NZ_FOQD01000006.1"/>
</dbReference>
<feature type="domain" description="Helicase ATP-binding" evidence="5">
    <location>
        <begin position="35"/>
        <end position="199"/>
    </location>
</feature>
<keyword evidence="3 7" id="KW-0347">Helicase</keyword>
<evidence type="ECO:0000256" key="2">
    <source>
        <dbReference type="ARBA" id="ARBA00022801"/>
    </source>
</evidence>
<dbReference type="GO" id="GO:0005524">
    <property type="term" value="F:ATP binding"/>
    <property type="evidence" value="ECO:0007669"/>
    <property type="project" value="UniProtKB-KW"/>
</dbReference>
<dbReference type="Pfam" id="PF00271">
    <property type="entry name" value="Helicase_C"/>
    <property type="match status" value="1"/>
</dbReference>
<evidence type="ECO:0000313" key="7">
    <source>
        <dbReference type="EMBL" id="SFI14396.1"/>
    </source>
</evidence>
<dbReference type="STRING" id="1576369.SAMN05421753_10618"/>
<evidence type="ECO:0000259" key="6">
    <source>
        <dbReference type="PROSITE" id="PS51194"/>
    </source>
</evidence>
<dbReference type="InterPro" id="IPR014001">
    <property type="entry name" value="Helicase_ATP-bd"/>
</dbReference>
<keyword evidence="8" id="KW-1185">Reference proteome</keyword>
<evidence type="ECO:0000313" key="8">
    <source>
        <dbReference type="Proteomes" id="UP000199518"/>
    </source>
</evidence>
<evidence type="ECO:0000256" key="3">
    <source>
        <dbReference type="ARBA" id="ARBA00022806"/>
    </source>
</evidence>
<feature type="domain" description="Helicase C-terminal" evidence="6">
    <location>
        <begin position="220"/>
        <end position="420"/>
    </location>
</feature>
<gene>
    <name evidence="7" type="ORF">SAMN05421753_10618</name>
</gene>
<keyword evidence="4" id="KW-0067">ATP-binding</keyword>
<dbReference type="CDD" id="cd18795">
    <property type="entry name" value="SF2_C_Ski2"/>
    <property type="match status" value="1"/>
</dbReference>
<name>A0A1I3FT34_9PLAN</name>
<dbReference type="PROSITE" id="PS51192">
    <property type="entry name" value="HELICASE_ATP_BIND_1"/>
    <property type="match status" value="1"/>
</dbReference>
<proteinExistence type="predicted"/>
<organism evidence="7 8">
    <name type="scientific">Planctomicrobium piriforme</name>
    <dbReference type="NCBI Taxonomy" id="1576369"/>
    <lineage>
        <taxon>Bacteria</taxon>
        <taxon>Pseudomonadati</taxon>
        <taxon>Planctomycetota</taxon>
        <taxon>Planctomycetia</taxon>
        <taxon>Planctomycetales</taxon>
        <taxon>Planctomycetaceae</taxon>
        <taxon>Planctomicrobium</taxon>
    </lineage>
</organism>
<evidence type="ECO:0000256" key="1">
    <source>
        <dbReference type="ARBA" id="ARBA00022741"/>
    </source>
</evidence>
<dbReference type="SMART" id="SM00487">
    <property type="entry name" value="DEXDc"/>
    <property type="match status" value="1"/>
</dbReference>
<keyword evidence="1" id="KW-0547">Nucleotide-binding</keyword>
<dbReference type="SMART" id="SM00490">
    <property type="entry name" value="HELICc"/>
    <property type="match status" value="1"/>
</dbReference>
<reference evidence="8" key="1">
    <citation type="submission" date="2016-10" db="EMBL/GenBank/DDBJ databases">
        <authorList>
            <person name="Varghese N."/>
            <person name="Submissions S."/>
        </authorList>
    </citation>
    <scope>NUCLEOTIDE SEQUENCE [LARGE SCALE GENOMIC DNA]</scope>
    <source>
        <strain evidence="8">DSM 26348</strain>
    </source>
</reference>
<dbReference type="InterPro" id="IPR050699">
    <property type="entry name" value="RNA-DNA_Helicase"/>
</dbReference>